<feature type="compositionally biased region" description="Basic and acidic residues" evidence="1">
    <location>
        <begin position="12"/>
        <end position="23"/>
    </location>
</feature>
<protein>
    <submittedName>
        <fullName evidence="2">Uncharacterized protein</fullName>
    </submittedName>
</protein>
<evidence type="ECO:0000313" key="3">
    <source>
        <dbReference type="Proteomes" id="UP000253090"/>
    </source>
</evidence>
<name>A0A369BID4_9BACL</name>
<gene>
    <name evidence="2" type="ORF">DFP94_10289</name>
</gene>
<dbReference type="Proteomes" id="UP000253090">
    <property type="component" value="Unassembled WGS sequence"/>
</dbReference>
<dbReference type="EMBL" id="QPJW01000002">
    <property type="protein sequence ID" value="RCX21342.1"/>
    <property type="molecule type" value="Genomic_DNA"/>
</dbReference>
<organism evidence="2 3">
    <name type="scientific">Fontibacillus phaseoli</name>
    <dbReference type="NCBI Taxonomy" id="1416533"/>
    <lineage>
        <taxon>Bacteria</taxon>
        <taxon>Bacillati</taxon>
        <taxon>Bacillota</taxon>
        <taxon>Bacilli</taxon>
        <taxon>Bacillales</taxon>
        <taxon>Paenibacillaceae</taxon>
        <taxon>Fontibacillus</taxon>
    </lineage>
</organism>
<feature type="region of interest" description="Disordered" evidence="1">
    <location>
        <begin position="1"/>
        <end position="23"/>
    </location>
</feature>
<evidence type="ECO:0000256" key="1">
    <source>
        <dbReference type="SAM" id="MobiDB-lite"/>
    </source>
</evidence>
<reference evidence="2 3" key="1">
    <citation type="submission" date="2018-07" db="EMBL/GenBank/DDBJ databases">
        <title>Genomic Encyclopedia of Type Strains, Phase III (KMG-III): the genomes of soil and plant-associated and newly described type strains.</title>
        <authorList>
            <person name="Whitman W."/>
        </authorList>
    </citation>
    <scope>NUCLEOTIDE SEQUENCE [LARGE SCALE GENOMIC DNA]</scope>
    <source>
        <strain evidence="2 3">CECT 8333</strain>
    </source>
</reference>
<keyword evidence="3" id="KW-1185">Reference proteome</keyword>
<dbReference type="RefSeq" id="WP_281269473.1">
    <property type="nucleotide sequence ID" value="NZ_QPJW01000002.1"/>
</dbReference>
<sequence>MEQQLEPSEQQLEPRQDDMQRDDELILTVDDILKFYAGRH</sequence>
<proteinExistence type="predicted"/>
<accession>A0A369BID4</accession>
<dbReference type="AlphaFoldDB" id="A0A369BID4"/>
<feature type="compositionally biased region" description="Low complexity" evidence="1">
    <location>
        <begin position="1"/>
        <end position="11"/>
    </location>
</feature>
<evidence type="ECO:0000313" key="2">
    <source>
        <dbReference type="EMBL" id="RCX21342.1"/>
    </source>
</evidence>
<comment type="caution">
    <text evidence="2">The sequence shown here is derived from an EMBL/GenBank/DDBJ whole genome shotgun (WGS) entry which is preliminary data.</text>
</comment>